<keyword evidence="6 13" id="KW-0418">Kinase</keyword>
<dbReference type="PANTHER" id="PTHR24421">
    <property type="entry name" value="NITRATE/NITRITE SENSOR PROTEIN NARX-RELATED"/>
    <property type="match status" value="1"/>
</dbReference>
<evidence type="ECO:0000259" key="12">
    <source>
        <dbReference type="Pfam" id="PF07730"/>
    </source>
</evidence>
<dbReference type="EMBL" id="JAARWW010000002">
    <property type="protein sequence ID" value="MBC2003197.1"/>
    <property type="molecule type" value="Genomic_DNA"/>
</dbReference>
<sequence length="390" mass="43659">MQMKMEMIGLRRYFWQGLLTLVPLFLIIPLIGKRNFAEIGIIFCFVVFFWVCLWLPRRYFEIRYLLPLAVVLFVGSGLAMLYMPDALGYAAIGYWTLMVLLGRSSNRDFKWSLGTAIVAVCWYLVLSRDEPGLVGVLSAVGMLAVFSSANLRAKRNEDFVRIQEAYAKLQELHAELQVAQEEAMKYAALTERNRLAHDIHDGIGHRLTSMVVQLQMLAKMIPVDTAKAVKTTENLIGVAKTGLQETRQLVHSWAPPDGLGMQAIRGLVYETEQQTQLRVVLEEGGTVSGDWPSALDVAVYRMVQEAITNTLKHGLQVTEMVIRIGQESGRVTVQIRDNGKLEGEVENKIGFGLRAMTERVEALGGTIRFHIRDGFVMDAEIPIEKGAGKA</sequence>
<comment type="catalytic activity">
    <reaction evidence="1">
        <text>ATP + protein L-histidine = ADP + protein N-phospho-L-histidine.</text>
        <dbReference type="EC" id="2.7.13.3"/>
    </reaction>
</comment>
<dbReference type="EC" id="2.7.13.3" evidence="2"/>
<keyword evidence="8" id="KW-0902">Two-component regulatory system</keyword>
<evidence type="ECO:0000256" key="5">
    <source>
        <dbReference type="ARBA" id="ARBA00022741"/>
    </source>
</evidence>
<feature type="domain" description="Histidine kinase/HSP90-like ATPase" evidence="11">
    <location>
        <begin position="298"/>
        <end position="381"/>
    </location>
</feature>
<evidence type="ECO:0000313" key="14">
    <source>
        <dbReference type="Proteomes" id="UP000546806"/>
    </source>
</evidence>
<dbReference type="Pfam" id="PF02518">
    <property type="entry name" value="HATPase_c"/>
    <property type="match status" value="1"/>
</dbReference>
<dbReference type="InterPro" id="IPR050482">
    <property type="entry name" value="Sensor_HK_TwoCompSys"/>
</dbReference>
<evidence type="ECO:0000256" key="2">
    <source>
        <dbReference type="ARBA" id="ARBA00012438"/>
    </source>
</evidence>
<keyword evidence="4" id="KW-0808">Transferase</keyword>
<feature type="transmembrane region" description="Helical" evidence="10">
    <location>
        <begin position="132"/>
        <end position="151"/>
    </location>
</feature>
<protein>
    <recommendedName>
        <fullName evidence="2">histidine kinase</fullName>
        <ecNumber evidence="2">2.7.13.3</ecNumber>
    </recommendedName>
</protein>
<gene>
    <name evidence="13" type="ORF">HCA78_05405</name>
</gene>
<keyword evidence="10" id="KW-1133">Transmembrane helix</keyword>
<proteinExistence type="predicted"/>
<dbReference type="Gene3D" id="3.30.565.10">
    <property type="entry name" value="Histidine kinase-like ATPase, C-terminal domain"/>
    <property type="match status" value="1"/>
</dbReference>
<keyword evidence="3" id="KW-0597">Phosphoprotein</keyword>
<accession>A0A842CZF4</accession>
<evidence type="ECO:0000256" key="9">
    <source>
        <dbReference type="SAM" id="Coils"/>
    </source>
</evidence>
<comment type="caution">
    <text evidence="13">The sequence shown here is derived from an EMBL/GenBank/DDBJ whole genome shotgun (WGS) entry which is preliminary data.</text>
</comment>
<keyword evidence="10" id="KW-0472">Membrane</keyword>
<dbReference type="GO" id="GO:0046983">
    <property type="term" value="F:protein dimerization activity"/>
    <property type="evidence" value="ECO:0007669"/>
    <property type="project" value="InterPro"/>
</dbReference>
<keyword evidence="5" id="KW-0547">Nucleotide-binding</keyword>
<dbReference type="AlphaFoldDB" id="A0A842CZF4"/>
<evidence type="ECO:0000313" key="13">
    <source>
        <dbReference type="EMBL" id="MBC2003197.1"/>
    </source>
</evidence>
<evidence type="ECO:0000256" key="1">
    <source>
        <dbReference type="ARBA" id="ARBA00000085"/>
    </source>
</evidence>
<name>A0A842CZF4_9LIST</name>
<dbReference type="SUPFAM" id="SSF55874">
    <property type="entry name" value="ATPase domain of HSP90 chaperone/DNA topoisomerase II/histidine kinase"/>
    <property type="match status" value="1"/>
</dbReference>
<evidence type="ECO:0000256" key="4">
    <source>
        <dbReference type="ARBA" id="ARBA00022679"/>
    </source>
</evidence>
<evidence type="ECO:0000256" key="3">
    <source>
        <dbReference type="ARBA" id="ARBA00022553"/>
    </source>
</evidence>
<dbReference type="GO" id="GO:0005524">
    <property type="term" value="F:ATP binding"/>
    <property type="evidence" value="ECO:0007669"/>
    <property type="project" value="UniProtKB-KW"/>
</dbReference>
<dbReference type="Proteomes" id="UP000546806">
    <property type="component" value="Unassembled WGS sequence"/>
</dbReference>
<evidence type="ECO:0000256" key="6">
    <source>
        <dbReference type="ARBA" id="ARBA00022777"/>
    </source>
</evidence>
<keyword evidence="9" id="KW-0175">Coiled coil</keyword>
<evidence type="ECO:0000259" key="11">
    <source>
        <dbReference type="Pfam" id="PF02518"/>
    </source>
</evidence>
<keyword evidence="10" id="KW-0812">Transmembrane</keyword>
<dbReference type="GO" id="GO:0000155">
    <property type="term" value="F:phosphorelay sensor kinase activity"/>
    <property type="evidence" value="ECO:0007669"/>
    <property type="project" value="InterPro"/>
</dbReference>
<dbReference type="InterPro" id="IPR011712">
    <property type="entry name" value="Sig_transdc_His_kin_sub3_dim/P"/>
</dbReference>
<keyword evidence="7" id="KW-0067">ATP-binding</keyword>
<evidence type="ECO:0000256" key="7">
    <source>
        <dbReference type="ARBA" id="ARBA00022840"/>
    </source>
</evidence>
<feature type="transmembrane region" description="Helical" evidence="10">
    <location>
        <begin position="109"/>
        <end position="126"/>
    </location>
</feature>
<dbReference type="InterPro" id="IPR003594">
    <property type="entry name" value="HATPase_dom"/>
</dbReference>
<reference evidence="13 14" key="1">
    <citation type="submission" date="2020-03" db="EMBL/GenBank/DDBJ databases">
        <title>Soil Listeria distribution.</title>
        <authorList>
            <person name="Liao J."/>
            <person name="Wiedmann M."/>
        </authorList>
    </citation>
    <scope>NUCLEOTIDE SEQUENCE [LARGE SCALE GENOMIC DNA]</scope>
    <source>
        <strain evidence="13 14">FSL L7-0435</strain>
    </source>
</reference>
<dbReference type="PANTHER" id="PTHR24421:SF10">
    <property type="entry name" value="NITRATE_NITRITE SENSOR PROTEIN NARQ"/>
    <property type="match status" value="1"/>
</dbReference>
<dbReference type="GO" id="GO:0016020">
    <property type="term" value="C:membrane"/>
    <property type="evidence" value="ECO:0007669"/>
    <property type="project" value="InterPro"/>
</dbReference>
<dbReference type="Gene3D" id="1.20.5.1930">
    <property type="match status" value="1"/>
</dbReference>
<dbReference type="InterPro" id="IPR036890">
    <property type="entry name" value="HATPase_C_sf"/>
</dbReference>
<organism evidence="13 14">
    <name type="scientific">Listeria booriae</name>
    <dbReference type="NCBI Taxonomy" id="1552123"/>
    <lineage>
        <taxon>Bacteria</taxon>
        <taxon>Bacillati</taxon>
        <taxon>Bacillota</taxon>
        <taxon>Bacilli</taxon>
        <taxon>Bacillales</taxon>
        <taxon>Listeriaceae</taxon>
        <taxon>Listeria</taxon>
    </lineage>
</organism>
<feature type="domain" description="Signal transduction histidine kinase subgroup 3 dimerisation and phosphoacceptor" evidence="12">
    <location>
        <begin position="191"/>
        <end position="256"/>
    </location>
</feature>
<dbReference type="Pfam" id="PF07730">
    <property type="entry name" value="HisKA_3"/>
    <property type="match status" value="1"/>
</dbReference>
<feature type="transmembrane region" description="Helical" evidence="10">
    <location>
        <begin position="86"/>
        <end position="102"/>
    </location>
</feature>
<feature type="transmembrane region" description="Helical" evidence="10">
    <location>
        <begin position="12"/>
        <end position="31"/>
    </location>
</feature>
<dbReference type="CDD" id="cd16917">
    <property type="entry name" value="HATPase_UhpB-NarQ-NarX-like"/>
    <property type="match status" value="1"/>
</dbReference>
<feature type="transmembrane region" description="Helical" evidence="10">
    <location>
        <begin position="37"/>
        <end position="55"/>
    </location>
</feature>
<evidence type="ECO:0000256" key="8">
    <source>
        <dbReference type="ARBA" id="ARBA00023012"/>
    </source>
</evidence>
<feature type="transmembrane region" description="Helical" evidence="10">
    <location>
        <begin position="62"/>
        <end position="80"/>
    </location>
</feature>
<evidence type="ECO:0000256" key="10">
    <source>
        <dbReference type="SAM" id="Phobius"/>
    </source>
</evidence>
<dbReference type="RefSeq" id="WP_185532726.1">
    <property type="nucleotide sequence ID" value="NZ_JAARWW010000002.1"/>
</dbReference>
<feature type="coiled-coil region" evidence="9">
    <location>
        <begin position="162"/>
        <end position="189"/>
    </location>
</feature>